<sequence length="122" mass="13693">MLKVDRTTSIHSSKKFARICVKTDLTKKPVPRISVLGSELNIEYEGLHQICFSCGKYSHRSESCFENLETKASTHQANSGDDENSNEGNTIIGEGDQNEKNNEKLMSEMLTLIPHPISDYEC</sequence>
<dbReference type="EMBL" id="SDMP01000002">
    <property type="protein sequence ID" value="RYR74288.1"/>
    <property type="molecule type" value="Genomic_DNA"/>
</dbReference>
<gene>
    <name evidence="2" type="ORF">Ahy_A02g008949</name>
</gene>
<evidence type="ECO:0008006" key="4">
    <source>
        <dbReference type="Google" id="ProtNLM"/>
    </source>
</evidence>
<feature type="region of interest" description="Disordered" evidence="1">
    <location>
        <begin position="71"/>
        <end position="105"/>
    </location>
</feature>
<evidence type="ECO:0000313" key="3">
    <source>
        <dbReference type="Proteomes" id="UP000289738"/>
    </source>
</evidence>
<dbReference type="PANTHER" id="PTHR31286">
    <property type="entry name" value="GLYCINE-RICH CELL WALL STRUCTURAL PROTEIN 1.8-LIKE"/>
    <property type="match status" value="1"/>
</dbReference>
<evidence type="ECO:0000313" key="2">
    <source>
        <dbReference type="EMBL" id="RYR74288.1"/>
    </source>
</evidence>
<reference evidence="2 3" key="1">
    <citation type="submission" date="2019-01" db="EMBL/GenBank/DDBJ databases">
        <title>Sequencing of cultivated peanut Arachis hypogaea provides insights into genome evolution and oil improvement.</title>
        <authorList>
            <person name="Chen X."/>
        </authorList>
    </citation>
    <scope>NUCLEOTIDE SEQUENCE [LARGE SCALE GENOMIC DNA]</scope>
    <source>
        <strain evidence="3">cv. Fuhuasheng</strain>
        <tissue evidence="2">Leaves</tissue>
    </source>
</reference>
<protein>
    <recommendedName>
        <fullName evidence="4">CCHC-type domain-containing protein</fullName>
    </recommendedName>
</protein>
<dbReference type="Proteomes" id="UP000289738">
    <property type="component" value="Chromosome A02"/>
</dbReference>
<keyword evidence="3" id="KW-1185">Reference proteome</keyword>
<dbReference type="STRING" id="3818.A0A445EFS4"/>
<organism evidence="2 3">
    <name type="scientific">Arachis hypogaea</name>
    <name type="common">Peanut</name>
    <dbReference type="NCBI Taxonomy" id="3818"/>
    <lineage>
        <taxon>Eukaryota</taxon>
        <taxon>Viridiplantae</taxon>
        <taxon>Streptophyta</taxon>
        <taxon>Embryophyta</taxon>
        <taxon>Tracheophyta</taxon>
        <taxon>Spermatophyta</taxon>
        <taxon>Magnoliopsida</taxon>
        <taxon>eudicotyledons</taxon>
        <taxon>Gunneridae</taxon>
        <taxon>Pentapetalae</taxon>
        <taxon>rosids</taxon>
        <taxon>fabids</taxon>
        <taxon>Fabales</taxon>
        <taxon>Fabaceae</taxon>
        <taxon>Papilionoideae</taxon>
        <taxon>50 kb inversion clade</taxon>
        <taxon>dalbergioids sensu lato</taxon>
        <taxon>Dalbergieae</taxon>
        <taxon>Pterocarpus clade</taxon>
        <taxon>Arachis</taxon>
    </lineage>
</organism>
<proteinExistence type="predicted"/>
<name>A0A445EFS4_ARAHY</name>
<dbReference type="AlphaFoldDB" id="A0A445EFS4"/>
<accession>A0A445EFS4</accession>
<dbReference type="PANTHER" id="PTHR31286:SF99">
    <property type="entry name" value="DUF4283 DOMAIN-CONTAINING PROTEIN"/>
    <property type="match status" value="1"/>
</dbReference>
<evidence type="ECO:0000256" key="1">
    <source>
        <dbReference type="SAM" id="MobiDB-lite"/>
    </source>
</evidence>
<dbReference type="InterPro" id="IPR040256">
    <property type="entry name" value="At4g02000-like"/>
</dbReference>
<comment type="caution">
    <text evidence="2">The sequence shown here is derived from an EMBL/GenBank/DDBJ whole genome shotgun (WGS) entry which is preliminary data.</text>
</comment>